<evidence type="ECO:0000313" key="2">
    <source>
        <dbReference type="Proteomes" id="UP000809137"/>
    </source>
</evidence>
<dbReference type="InterPro" id="IPR009003">
    <property type="entry name" value="Peptidase_S1_PA"/>
</dbReference>
<reference evidence="1 2" key="1">
    <citation type="submission" date="2021-01" db="EMBL/GenBank/DDBJ databases">
        <title>Complete genome sequence of Pantoea eucrina OB49, a heavy metal tolerant bacterium with PGPR potential isolated from wheat in Algeria.</title>
        <authorList>
            <person name="Lekired A."/>
            <person name="Ouzari I.H."/>
        </authorList>
    </citation>
    <scope>NUCLEOTIDE SEQUENCE [LARGE SCALE GENOMIC DNA]</scope>
    <source>
        <strain evidence="1 2">OB49</strain>
    </source>
</reference>
<keyword evidence="2" id="KW-1185">Reference proteome</keyword>
<sequence length="208" mass="22296">MRWIIALAACCLSGCSVGHYEYSKEAARRVDMTVTGIPTILGVGTLGTTIPLTADYSLTAAHVAKYSLYRVKAWHPDCDLAVVYHKNRAGNLPPAFRNGHIGDRVNLYGYSFISALPVASSGENLVNTTLVNSWNKANCVVVAASAGVVKGMSGGAVYNASDDTLAGVITGYSRRIDDNQSGKRLYSDVALYIPYARFQTWLAEAIAP</sequence>
<proteinExistence type="predicted"/>
<evidence type="ECO:0000313" key="1">
    <source>
        <dbReference type="EMBL" id="MBM0746706.1"/>
    </source>
</evidence>
<dbReference type="Proteomes" id="UP000809137">
    <property type="component" value="Unassembled WGS sequence"/>
</dbReference>
<dbReference type="GeneID" id="84692327"/>
<dbReference type="GO" id="GO:0006508">
    <property type="term" value="P:proteolysis"/>
    <property type="evidence" value="ECO:0007669"/>
    <property type="project" value="UniProtKB-KW"/>
</dbReference>
<protein>
    <submittedName>
        <fullName evidence="1">Serine protease</fullName>
    </submittedName>
</protein>
<dbReference type="RefSeq" id="WP_039379998.1">
    <property type="nucleotide sequence ID" value="NZ_CP083448.1"/>
</dbReference>
<gene>
    <name evidence="1" type="ORF">JJB79_04635</name>
</gene>
<organism evidence="1 2">
    <name type="scientific">Pantoea eucrina</name>
    <dbReference type="NCBI Taxonomy" id="472693"/>
    <lineage>
        <taxon>Bacteria</taxon>
        <taxon>Pseudomonadati</taxon>
        <taxon>Pseudomonadota</taxon>
        <taxon>Gammaproteobacteria</taxon>
        <taxon>Enterobacterales</taxon>
        <taxon>Erwiniaceae</taxon>
        <taxon>Pantoea</taxon>
    </lineage>
</organism>
<keyword evidence="1" id="KW-0645">Protease</keyword>
<dbReference type="SUPFAM" id="SSF50494">
    <property type="entry name" value="Trypsin-like serine proteases"/>
    <property type="match status" value="1"/>
</dbReference>
<name>A0ABS1Z2T0_9GAMM</name>
<accession>A0ABS1Z2T0</accession>
<dbReference type="GO" id="GO:0008233">
    <property type="term" value="F:peptidase activity"/>
    <property type="evidence" value="ECO:0007669"/>
    <property type="project" value="UniProtKB-KW"/>
</dbReference>
<keyword evidence="1" id="KW-0378">Hydrolase</keyword>
<dbReference type="EMBL" id="JAFCXS010000002">
    <property type="protein sequence ID" value="MBM0746706.1"/>
    <property type="molecule type" value="Genomic_DNA"/>
</dbReference>
<comment type="caution">
    <text evidence="1">The sequence shown here is derived from an EMBL/GenBank/DDBJ whole genome shotgun (WGS) entry which is preliminary data.</text>
</comment>